<gene>
    <name evidence="2" type="ORF">SAMN05444336_101125</name>
</gene>
<dbReference type="Proteomes" id="UP000199118">
    <property type="component" value="Unassembled WGS sequence"/>
</dbReference>
<dbReference type="SUPFAM" id="SSF69593">
    <property type="entry name" value="Glycerol-3-phosphate (1)-acyltransferase"/>
    <property type="match status" value="1"/>
</dbReference>
<dbReference type="GO" id="GO:0016746">
    <property type="term" value="F:acyltransferase activity"/>
    <property type="evidence" value="ECO:0007669"/>
    <property type="project" value="InterPro"/>
</dbReference>
<dbReference type="RefSeq" id="WP_092679216.1">
    <property type="nucleotide sequence ID" value="NZ_FNMZ01000001.1"/>
</dbReference>
<evidence type="ECO:0000259" key="1">
    <source>
        <dbReference type="SMART" id="SM00563"/>
    </source>
</evidence>
<dbReference type="OrthoDB" id="1113830at2"/>
<dbReference type="EMBL" id="FNMZ01000001">
    <property type="protein sequence ID" value="SDW09522.1"/>
    <property type="molecule type" value="Genomic_DNA"/>
</dbReference>
<dbReference type="InterPro" id="IPR002123">
    <property type="entry name" value="Plipid/glycerol_acylTrfase"/>
</dbReference>
<accession>A0A1H2QQT5</accession>
<organism evidence="2 3">
    <name type="scientific">Albimonas donghaensis</name>
    <dbReference type="NCBI Taxonomy" id="356660"/>
    <lineage>
        <taxon>Bacteria</taxon>
        <taxon>Pseudomonadati</taxon>
        <taxon>Pseudomonadota</taxon>
        <taxon>Alphaproteobacteria</taxon>
        <taxon>Rhodobacterales</taxon>
        <taxon>Paracoccaceae</taxon>
        <taxon>Albimonas</taxon>
    </lineage>
</organism>
<dbReference type="STRING" id="356660.SAMN05444336_101125"/>
<reference evidence="2 3" key="1">
    <citation type="submission" date="2016-10" db="EMBL/GenBank/DDBJ databases">
        <authorList>
            <person name="de Groot N.N."/>
        </authorList>
    </citation>
    <scope>NUCLEOTIDE SEQUENCE [LARGE SCALE GENOMIC DNA]</scope>
    <source>
        <strain evidence="2 3">DSM 17890</strain>
    </source>
</reference>
<dbReference type="CDD" id="cd07986">
    <property type="entry name" value="LPLAT_ACT14924-like"/>
    <property type="match status" value="1"/>
</dbReference>
<name>A0A1H2QQT5_9RHOB</name>
<dbReference type="Pfam" id="PF19576">
    <property type="entry name" value="Acyltransf_2"/>
    <property type="match status" value="1"/>
</dbReference>
<dbReference type="AlphaFoldDB" id="A0A1H2QQT5"/>
<sequence length="289" mass="31924">MAGAAVREISYAHGVQTAAGQAVVRAVENLTGRIGLIRRARGYEVEVAAGADFWEVIARRYGLTLDLPDPGLARIPAEGPLVLVANHPYGILDGLMMGRALSARRQDFRIIAHQVFRKADEIDRFILPISFDGTREAQKLNIETRREAMEHLARGGAIGIFPGGTVSTAREPFGRAMDPAWRTFTAKMVARSEAAVVPMFFEGANSRAFQLASHLHATLRLALLIAEFRRRIGDPVRAVIGDPLPAEQIDARRRDPRALMDYLRASTYALSPQPLDDIGYGYEFEETWS</sequence>
<dbReference type="SMART" id="SM00563">
    <property type="entry name" value="PlsC"/>
    <property type="match status" value="1"/>
</dbReference>
<dbReference type="InterPro" id="IPR045746">
    <property type="entry name" value="ACT14924-like_Acyltransf_dom"/>
</dbReference>
<proteinExistence type="predicted"/>
<feature type="domain" description="Phospholipid/glycerol acyltransferase" evidence="1">
    <location>
        <begin position="81"/>
        <end position="204"/>
    </location>
</feature>
<protein>
    <submittedName>
        <fullName evidence="2">Putative hemolysin</fullName>
    </submittedName>
</protein>
<evidence type="ECO:0000313" key="3">
    <source>
        <dbReference type="Proteomes" id="UP000199118"/>
    </source>
</evidence>
<keyword evidence="3" id="KW-1185">Reference proteome</keyword>
<evidence type="ECO:0000313" key="2">
    <source>
        <dbReference type="EMBL" id="SDW09522.1"/>
    </source>
</evidence>